<dbReference type="EMBL" id="JBEPTQ010000002">
    <property type="protein sequence ID" value="MET4718642.1"/>
    <property type="molecule type" value="Genomic_DNA"/>
</dbReference>
<evidence type="ECO:0000313" key="2">
    <source>
        <dbReference type="Proteomes" id="UP001549291"/>
    </source>
</evidence>
<name>A0ABV2RP76_BRAJP</name>
<gene>
    <name evidence="1" type="ORF">ABIF63_002748</name>
</gene>
<accession>A0ABV2RP76</accession>
<organism evidence="1 2">
    <name type="scientific">Bradyrhizobium japonicum</name>
    <dbReference type="NCBI Taxonomy" id="375"/>
    <lineage>
        <taxon>Bacteria</taxon>
        <taxon>Pseudomonadati</taxon>
        <taxon>Pseudomonadota</taxon>
        <taxon>Alphaproteobacteria</taxon>
        <taxon>Hyphomicrobiales</taxon>
        <taxon>Nitrobacteraceae</taxon>
        <taxon>Bradyrhizobium</taxon>
    </lineage>
</organism>
<dbReference type="Proteomes" id="UP001549291">
    <property type="component" value="Unassembled WGS sequence"/>
</dbReference>
<comment type="caution">
    <text evidence="1">The sequence shown here is derived from an EMBL/GenBank/DDBJ whole genome shotgun (WGS) entry which is preliminary data.</text>
</comment>
<dbReference type="RefSeq" id="WP_038958057.1">
    <property type="nucleotide sequence ID" value="NZ_CP066351.1"/>
</dbReference>
<evidence type="ECO:0000313" key="1">
    <source>
        <dbReference type="EMBL" id="MET4718642.1"/>
    </source>
</evidence>
<reference evidence="1 2" key="1">
    <citation type="submission" date="2024-06" db="EMBL/GenBank/DDBJ databases">
        <title>Genomic Encyclopedia of Type Strains, Phase V (KMG-V): Genome sequencing to study the core and pangenomes of soil and plant-associated prokaryotes.</title>
        <authorList>
            <person name="Whitman W."/>
        </authorList>
    </citation>
    <scope>NUCLEOTIDE SEQUENCE [LARGE SCALE GENOMIC DNA]</scope>
    <source>
        <strain evidence="1 2">USDA 160</strain>
    </source>
</reference>
<proteinExistence type="predicted"/>
<keyword evidence="2" id="KW-1185">Reference proteome</keyword>
<sequence length="68" mass="7509">MMLFGSWWNIDKAAGSDRRLSRLLLDEPGDPLGEDQTDHQQELAEFSEEADASLGFSTCGLAAADFQF</sequence>
<protein>
    <submittedName>
        <fullName evidence="1">Uncharacterized protein</fullName>
    </submittedName>
</protein>